<dbReference type="GO" id="GO:0004484">
    <property type="term" value="F:mRNA guanylyltransferase activity"/>
    <property type="evidence" value="ECO:0007669"/>
    <property type="project" value="UniProtKB-EC"/>
</dbReference>
<proteinExistence type="inferred from homology"/>
<dbReference type="EMBL" id="MT418680">
    <property type="protein sequence ID" value="QKF93919.1"/>
    <property type="molecule type" value="Genomic_DNA"/>
</dbReference>
<comment type="catalytic activity">
    <reaction evidence="7">
        <text>a 5'-end diphospho-ribonucleoside in mRNA + GTP + H(+) = a 5'-end (5'-triphosphoguanosine)-ribonucleoside in mRNA + diphosphate</text>
        <dbReference type="Rhea" id="RHEA:67012"/>
        <dbReference type="Rhea" id="RHEA-COMP:17165"/>
        <dbReference type="Rhea" id="RHEA-COMP:17166"/>
        <dbReference type="ChEBI" id="CHEBI:15378"/>
        <dbReference type="ChEBI" id="CHEBI:33019"/>
        <dbReference type="ChEBI" id="CHEBI:37565"/>
        <dbReference type="ChEBI" id="CHEBI:167616"/>
        <dbReference type="ChEBI" id="CHEBI:167617"/>
        <dbReference type="EC" id="2.7.7.50"/>
    </reaction>
</comment>
<name>A0A7D3QVT9_9VIRU</name>
<gene>
    <name evidence="9" type="ORF">Fadolivirus_1_461</name>
</gene>
<dbReference type="Gene3D" id="3.40.50.150">
    <property type="entry name" value="Vaccinia Virus protein VP39"/>
    <property type="match status" value="1"/>
</dbReference>
<keyword evidence="3" id="KW-0808">Transferase</keyword>
<evidence type="ECO:0000313" key="9">
    <source>
        <dbReference type="EMBL" id="QKF93919.1"/>
    </source>
</evidence>
<dbReference type="CDD" id="cd02440">
    <property type="entry name" value="AdoMet_MTases"/>
    <property type="match status" value="1"/>
</dbReference>
<dbReference type="InterPro" id="IPR025714">
    <property type="entry name" value="Methyltranfer_dom"/>
</dbReference>
<organism evidence="9 10">
    <name type="scientific">Fadolivirus FV1/VV64</name>
    <dbReference type="NCBI Taxonomy" id="3070911"/>
    <lineage>
        <taxon>Viruses</taxon>
        <taxon>Varidnaviria</taxon>
        <taxon>Bamfordvirae</taxon>
        <taxon>Nucleocytoviricota</taxon>
        <taxon>Megaviricetes</taxon>
        <taxon>Imitervirales</taxon>
        <taxon>Mimiviridae</taxon>
        <taxon>Klosneuvirinae</taxon>
        <taxon>Fadolivirus</taxon>
        <taxon>Fadolivirus algeromassiliense</taxon>
    </lineage>
</organism>
<evidence type="ECO:0000256" key="3">
    <source>
        <dbReference type="ARBA" id="ARBA00022679"/>
    </source>
</evidence>
<dbReference type="InterPro" id="IPR039753">
    <property type="entry name" value="RG7MT1"/>
</dbReference>
<evidence type="ECO:0000256" key="7">
    <source>
        <dbReference type="ARBA" id="ARBA00044679"/>
    </source>
</evidence>
<evidence type="ECO:0000256" key="1">
    <source>
        <dbReference type="ARBA" id="ARBA00008556"/>
    </source>
</evidence>
<keyword evidence="5" id="KW-0548">Nucleotidyltransferase</keyword>
<dbReference type="Proteomes" id="UP001162001">
    <property type="component" value="Segment"/>
</dbReference>
<dbReference type="GO" id="GO:0003723">
    <property type="term" value="F:RNA binding"/>
    <property type="evidence" value="ECO:0007669"/>
    <property type="project" value="UniProtKB-KW"/>
</dbReference>
<keyword evidence="10" id="KW-1185">Reference proteome</keyword>
<keyword evidence="6" id="KW-0694">RNA-binding</keyword>
<evidence type="ECO:0000313" key="10">
    <source>
        <dbReference type="Proteomes" id="UP001162001"/>
    </source>
</evidence>
<dbReference type="PROSITE" id="PS51562">
    <property type="entry name" value="RNA_CAP0_MT"/>
    <property type="match status" value="1"/>
</dbReference>
<dbReference type="SUPFAM" id="SSF53335">
    <property type="entry name" value="S-adenosyl-L-methionine-dependent methyltransferases"/>
    <property type="match status" value="1"/>
</dbReference>
<evidence type="ECO:0000256" key="2">
    <source>
        <dbReference type="ARBA" id="ARBA00022603"/>
    </source>
</evidence>
<dbReference type="PANTHER" id="PTHR12189">
    <property type="entry name" value="MRNA GUANINE-7- METHYLTRANSFERASE"/>
    <property type="match status" value="1"/>
</dbReference>
<keyword evidence="4" id="KW-0949">S-adenosyl-L-methionine</keyword>
<dbReference type="Pfam" id="PF13847">
    <property type="entry name" value="Methyltransf_31"/>
    <property type="match status" value="1"/>
</dbReference>
<sequence length="671" mass="79189">MYKADILDSLNKYYKDNPKLVFYKDCIDKINNYKFNDNQLLFKLKPDNYLLESVRINLCYNQDKYHVYLYNKKKKNCTNYLIKVDDIIKDKLLNQLVCITEYNDILSLSKKIKIPPIKFNKKDNNNHIYIIISNKPKKFNNTYYEFKNLYEISGYVFGVDIKNLLKYQRLDRIIEFINKGGESLKLYELLNNYYKILKSYSWQERERIIVHSGVIWQALGLTYTRDIDILVLAENEGVDNARKLNKKFNDYNIEIESTVLANDGNWYTIDQKIYKYKANWFTHILPSLSGADDIFEVISNPVYNFSFMGIKFLSIDMNIKRFLSRSNPNSLTDLIMFEKLNGFKLGENLCIPNMTIRQGKLVVFDEKAINDIHFMVKRKVKEFYNYDITLDEVKNILKKCNLQAYNIYKGKNVYDPDTYLIKRFHLDVKQQIFYKYCKGIEYLLDVGSGQLTDAQYWNRVGVKNVIGIEPSVDSIKKGLERLEKFGTKTNIKLINGVGDVDWKSDKKYSSIFNHKYDVITFQYTLHYMIYNIDTLINNILQVTKKGTKIIVNCMDGRLIHSELNKHGRIEVRNEQEPIFAIVPMYDYKQSTIPPKSDVLVYFKGAYGVASGSVEPLIDITSLIRKFGENNYKLLEIKKFLDYNSQNKNKMSNTQKKVSYYYTSLIFEYYKQ</sequence>
<feature type="domain" description="MRNA cap 0 methyltransferase" evidence="8">
    <location>
        <begin position="416"/>
        <end position="669"/>
    </location>
</feature>
<reference evidence="9 10" key="1">
    <citation type="submission" date="2020-04" db="EMBL/GenBank/DDBJ databases">
        <title>Advantages and limits of metagenomic assembly and binning of a giant virus.</title>
        <authorList>
            <person name="Schulz F."/>
            <person name="Andreani J."/>
            <person name="Francis R."/>
            <person name="Boudjemaa H."/>
            <person name="Bou Khalil J.Y."/>
            <person name="Lee J."/>
            <person name="La Scola B."/>
            <person name="Woyke T."/>
        </authorList>
    </citation>
    <scope>NUCLEOTIDE SEQUENCE [LARGE SCALE GENOMIC DNA]</scope>
    <source>
        <strain evidence="9 10">FV1/VV64</strain>
    </source>
</reference>
<dbReference type="PANTHER" id="PTHR12189:SF2">
    <property type="entry name" value="MRNA CAP GUANINE-N7 METHYLTRANSFERASE"/>
    <property type="match status" value="1"/>
</dbReference>
<dbReference type="InterPro" id="IPR029063">
    <property type="entry name" value="SAM-dependent_MTases_sf"/>
</dbReference>
<evidence type="ECO:0000256" key="6">
    <source>
        <dbReference type="ARBA" id="ARBA00022884"/>
    </source>
</evidence>
<dbReference type="GO" id="GO:0004482">
    <property type="term" value="F:mRNA 5'-cap (guanine-N7-)-methyltransferase activity"/>
    <property type="evidence" value="ECO:0007669"/>
    <property type="project" value="InterPro"/>
</dbReference>
<keyword evidence="2" id="KW-0489">Methyltransferase</keyword>
<accession>A0A7D3QVT9</accession>
<evidence type="ECO:0000259" key="8">
    <source>
        <dbReference type="PROSITE" id="PS51562"/>
    </source>
</evidence>
<evidence type="ECO:0000256" key="4">
    <source>
        <dbReference type="ARBA" id="ARBA00022691"/>
    </source>
</evidence>
<protein>
    <submittedName>
        <fullName evidence="9">mRNA capping enzyme</fullName>
    </submittedName>
</protein>
<dbReference type="InterPro" id="IPR004971">
    <property type="entry name" value="mRNA_G-N7_MeTrfase_dom"/>
</dbReference>
<evidence type="ECO:0000256" key="5">
    <source>
        <dbReference type="ARBA" id="ARBA00022695"/>
    </source>
</evidence>
<comment type="similarity">
    <text evidence="1">In the N-terminal section; belongs to the dsDNA virus mRNA guanylyltransferase family.</text>
</comment>